<evidence type="ECO:0000259" key="1">
    <source>
        <dbReference type="Pfam" id="PF14534"/>
    </source>
</evidence>
<evidence type="ECO:0000313" key="3">
    <source>
        <dbReference type="Proteomes" id="UP000727456"/>
    </source>
</evidence>
<dbReference type="Pfam" id="PF14534">
    <property type="entry name" value="DUF4440"/>
    <property type="match status" value="1"/>
</dbReference>
<comment type="caution">
    <text evidence="2">The sequence shown here is derived from an EMBL/GenBank/DDBJ whole genome shotgun (WGS) entry which is preliminary data.</text>
</comment>
<protein>
    <submittedName>
        <fullName evidence="2">Ketosteroid isomerase-like protein</fullName>
    </submittedName>
</protein>
<organism evidence="2 3">
    <name type="scientific">Sphingomonas vulcanisoli</name>
    <dbReference type="NCBI Taxonomy" id="1658060"/>
    <lineage>
        <taxon>Bacteria</taxon>
        <taxon>Pseudomonadati</taxon>
        <taxon>Pseudomonadota</taxon>
        <taxon>Alphaproteobacteria</taxon>
        <taxon>Sphingomonadales</taxon>
        <taxon>Sphingomonadaceae</taxon>
        <taxon>Sphingomonas</taxon>
    </lineage>
</organism>
<proteinExistence type="predicted"/>
<feature type="domain" description="DUF4440" evidence="1">
    <location>
        <begin position="11"/>
        <end position="111"/>
    </location>
</feature>
<dbReference type="SUPFAM" id="SSF54427">
    <property type="entry name" value="NTF2-like"/>
    <property type="match status" value="1"/>
</dbReference>
<evidence type="ECO:0000313" key="2">
    <source>
        <dbReference type="EMBL" id="NIJ09244.1"/>
    </source>
</evidence>
<name>A0ABX0TYG1_9SPHN</name>
<reference evidence="2 3" key="1">
    <citation type="submission" date="2020-03" db="EMBL/GenBank/DDBJ databases">
        <title>Genomic Encyclopedia of Type Strains, Phase III (KMG-III): the genomes of soil and plant-associated and newly described type strains.</title>
        <authorList>
            <person name="Whitman W."/>
        </authorList>
    </citation>
    <scope>NUCLEOTIDE SEQUENCE [LARGE SCALE GENOMIC DNA]</scope>
    <source>
        <strain evidence="2 3">CECT 8804</strain>
    </source>
</reference>
<dbReference type="Gene3D" id="3.10.450.50">
    <property type="match status" value="1"/>
</dbReference>
<dbReference type="EMBL" id="JAAOZC010000009">
    <property type="protein sequence ID" value="NIJ09244.1"/>
    <property type="molecule type" value="Genomic_DNA"/>
</dbReference>
<dbReference type="RefSeq" id="WP_167074676.1">
    <property type="nucleotide sequence ID" value="NZ_JAAOZC010000009.1"/>
</dbReference>
<dbReference type="InterPro" id="IPR027843">
    <property type="entry name" value="DUF4440"/>
</dbReference>
<gene>
    <name evidence="2" type="ORF">FHS31_002876</name>
</gene>
<dbReference type="Proteomes" id="UP000727456">
    <property type="component" value="Unassembled WGS sequence"/>
</dbReference>
<keyword evidence="3" id="KW-1185">Reference proteome</keyword>
<sequence length="124" mass="13670">MTPDDAVVQELEALEQRRCAATAAGDTATLNEIFSPDMLFVHFRGKTEGREAYVAAVEGNPRSIEIGEMKIECFGDTAVMLGKHDITRQNPTRVIDAFGTRVVRKTAAGWRYVLIQVSPSTVQK</sequence>
<dbReference type="InterPro" id="IPR032710">
    <property type="entry name" value="NTF2-like_dom_sf"/>
</dbReference>
<accession>A0ABX0TYG1</accession>